<accession>A0A845GEI6</accession>
<feature type="non-terminal residue" evidence="2">
    <location>
        <position position="157"/>
    </location>
</feature>
<keyword evidence="1" id="KW-1133">Transmembrane helix</keyword>
<evidence type="ECO:0000313" key="3">
    <source>
        <dbReference type="Proteomes" id="UP000470302"/>
    </source>
</evidence>
<dbReference type="InterPro" id="IPR052524">
    <property type="entry name" value="MFS_Cyanate_Porter"/>
</dbReference>
<organism evidence="2 3">
    <name type="scientific">Duganella vulcania</name>
    <dbReference type="NCBI Taxonomy" id="2692166"/>
    <lineage>
        <taxon>Bacteria</taxon>
        <taxon>Pseudomonadati</taxon>
        <taxon>Pseudomonadota</taxon>
        <taxon>Betaproteobacteria</taxon>
        <taxon>Burkholderiales</taxon>
        <taxon>Oxalobacteraceae</taxon>
        <taxon>Telluria group</taxon>
        <taxon>Duganella</taxon>
    </lineage>
</organism>
<feature type="transmembrane region" description="Helical" evidence="1">
    <location>
        <begin position="77"/>
        <end position="95"/>
    </location>
</feature>
<dbReference type="SUPFAM" id="SSF103473">
    <property type="entry name" value="MFS general substrate transporter"/>
    <property type="match status" value="1"/>
</dbReference>
<feature type="transmembrane region" description="Helical" evidence="1">
    <location>
        <begin position="101"/>
        <end position="123"/>
    </location>
</feature>
<sequence length="157" mass="15754">MNRSLPATFLPTIAIIGLALNLRPVMAGVGPLLDQIEAATGLSSAQASLLTAIPVAVIGLCALFGRRLRAWFGERDGTTLGVACIALACLARLDWPSSTGLIATAVLAGVGVALVQVLLPVFIKRRYGGRAGAMLGLYSTGIMGGAAIAAASAAPGA</sequence>
<keyword evidence="1" id="KW-0472">Membrane</keyword>
<dbReference type="PANTHER" id="PTHR23523:SF1">
    <property type="entry name" value="CYANATE TRANSPORT PROTEIN CYNX"/>
    <property type="match status" value="1"/>
</dbReference>
<reference evidence="2 3" key="1">
    <citation type="submission" date="2020-01" db="EMBL/GenBank/DDBJ databases">
        <title>Novel species isolated from a subtropical stream in China.</title>
        <authorList>
            <person name="Lu H."/>
        </authorList>
    </citation>
    <scope>NUCLEOTIDE SEQUENCE [LARGE SCALE GENOMIC DNA]</scope>
    <source>
        <strain evidence="2 3">FT82W</strain>
    </source>
</reference>
<keyword evidence="1" id="KW-0812">Transmembrane</keyword>
<dbReference type="PANTHER" id="PTHR23523">
    <property type="match status" value="1"/>
</dbReference>
<gene>
    <name evidence="2" type="ORF">GTP91_32880</name>
</gene>
<name>A0A845GEI6_9BURK</name>
<proteinExistence type="predicted"/>
<comment type="caution">
    <text evidence="2">The sequence shown here is derived from an EMBL/GenBank/DDBJ whole genome shotgun (WGS) entry which is preliminary data.</text>
</comment>
<dbReference type="AlphaFoldDB" id="A0A845GEI6"/>
<feature type="transmembrane region" description="Helical" evidence="1">
    <location>
        <begin position="135"/>
        <end position="154"/>
    </location>
</feature>
<dbReference type="EMBL" id="WWCW01000329">
    <property type="protein sequence ID" value="MYM91960.1"/>
    <property type="molecule type" value="Genomic_DNA"/>
</dbReference>
<dbReference type="InterPro" id="IPR036259">
    <property type="entry name" value="MFS_trans_sf"/>
</dbReference>
<feature type="transmembrane region" description="Helical" evidence="1">
    <location>
        <begin position="43"/>
        <end position="65"/>
    </location>
</feature>
<evidence type="ECO:0000256" key="1">
    <source>
        <dbReference type="SAM" id="Phobius"/>
    </source>
</evidence>
<dbReference type="Gene3D" id="1.20.1250.20">
    <property type="entry name" value="MFS general substrate transporter like domains"/>
    <property type="match status" value="1"/>
</dbReference>
<protein>
    <submittedName>
        <fullName evidence="2">MFS transporter</fullName>
    </submittedName>
</protein>
<dbReference type="Proteomes" id="UP000470302">
    <property type="component" value="Unassembled WGS sequence"/>
</dbReference>
<evidence type="ECO:0000313" key="2">
    <source>
        <dbReference type="EMBL" id="MYM91960.1"/>
    </source>
</evidence>